<accession>A0A2T1GDP0</accession>
<feature type="domain" description="Calcineurin-like phosphoesterase" evidence="3">
    <location>
        <begin position="66"/>
        <end position="251"/>
    </location>
</feature>
<dbReference type="GO" id="GO:0016787">
    <property type="term" value="F:hydrolase activity"/>
    <property type="evidence" value="ECO:0007669"/>
    <property type="project" value="UniProtKB-KW"/>
</dbReference>
<dbReference type="PROSITE" id="PS51318">
    <property type="entry name" value="TAT"/>
    <property type="match status" value="1"/>
</dbReference>
<keyword evidence="1" id="KW-0732">Signal</keyword>
<name>A0A2T1GDP0_9CYAN</name>
<evidence type="ECO:0000259" key="3">
    <source>
        <dbReference type="Pfam" id="PF00149"/>
    </source>
</evidence>
<gene>
    <name evidence="4" type="ORF">C7B77_14480</name>
</gene>
<dbReference type="InterPro" id="IPR029052">
    <property type="entry name" value="Metallo-depent_PP-like"/>
</dbReference>
<dbReference type="EMBL" id="PVWO01000175">
    <property type="protein sequence ID" value="PSB55621.1"/>
    <property type="molecule type" value="Genomic_DNA"/>
</dbReference>
<sequence>MSNNRRQFLIGAGLTGFGLAVSGKLVTDRFDATDDGALASQPPGAAFRDKNSRSPVAIPKSKLLQRFAVMADTGSSTKTQYAVGRAMSQYHQQNPFQAVLMVGDNIYNNGEMSKIKEAFEIPYADLLKRGVKFYAALGNHDVRTDNGDRQVEYPQFNMQGQYYTHTHGDVKFFVLETNAIVDPTSTERAKQLAWLDRELAASKARWNIVYGHHNIYSAGVYQVNAIMQRDITPILKKHNVRLWINGHDHNYQRSKPIDGTTYLVCGGGGAKLYPIKAQSWTSFAQSIHSFGIIEVYQDQILLTGIDSKGEIIDRGLVNLT</sequence>
<protein>
    <submittedName>
        <fullName evidence="4">Metallophosphoesterase</fullName>
    </submittedName>
</protein>
<evidence type="ECO:0000256" key="1">
    <source>
        <dbReference type="ARBA" id="ARBA00022729"/>
    </source>
</evidence>
<dbReference type="RefSeq" id="WP_106305980.1">
    <property type="nucleotide sequence ID" value="NZ_PVWO01000175.1"/>
</dbReference>
<dbReference type="InterPro" id="IPR006311">
    <property type="entry name" value="TAT_signal"/>
</dbReference>
<dbReference type="InterPro" id="IPR004843">
    <property type="entry name" value="Calcineurin-like_PHP"/>
</dbReference>
<dbReference type="AlphaFoldDB" id="A0A2T1GDP0"/>
<evidence type="ECO:0000313" key="4">
    <source>
        <dbReference type="EMBL" id="PSB55621.1"/>
    </source>
</evidence>
<comment type="caution">
    <text evidence="4">The sequence shown here is derived from an EMBL/GenBank/DDBJ whole genome shotgun (WGS) entry which is preliminary data.</text>
</comment>
<organism evidence="4 5">
    <name type="scientific">Chamaesiphon polymorphus CCALA 037</name>
    <dbReference type="NCBI Taxonomy" id="2107692"/>
    <lineage>
        <taxon>Bacteria</taxon>
        <taxon>Bacillati</taxon>
        <taxon>Cyanobacteriota</taxon>
        <taxon>Cyanophyceae</taxon>
        <taxon>Gomontiellales</taxon>
        <taxon>Chamaesiphonaceae</taxon>
        <taxon>Chamaesiphon</taxon>
    </lineage>
</organism>
<dbReference type="PANTHER" id="PTHR10161">
    <property type="entry name" value="TARTRATE-RESISTANT ACID PHOSPHATASE TYPE 5"/>
    <property type="match status" value="1"/>
</dbReference>
<dbReference type="InterPro" id="IPR051558">
    <property type="entry name" value="Metallophosphoesterase_PAP"/>
</dbReference>
<evidence type="ECO:0000256" key="2">
    <source>
        <dbReference type="ARBA" id="ARBA00022801"/>
    </source>
</evidence>
<keyword evidence="5" id="KW-1185">Reference proteome</keyword>
<keyword evidence="2" id="KW-0378">Hydrolase</keyword>
<dbReference type="Gene3D" id="3.60.21.10">
    <property type="match status" value="1"/>
</dbReference>
<dbReference type="OrthoDB" id="9809781at2"/>
<evidence type="ECO:0000313" key="5">
    <source>
        <dbReference type="Proteomes" id="UP000238937"/>
    </source>
</evidence>
<dbReference type="PANTHER" id="PTHR10161:SF14">
    <property type="entry name" value="TARTRATE-RESISTANT ACID PHOSPHATASE TYPE 5"/>
    <property type="match status" value="1"/>
</dbReference>
<dbReference type="Pfam" id="PF00149">
    <property type="entry name" value="Metallophos"/>
    <property type="match status" value="1"/>
</dbReference>
<dbReference type="SUPFAM" id="SSF56300">
    <property type="entry name" value="Metallo-dependent phosphatases"/>
    <property type="match status" value="1"/>
</dbReference>
<reference evidence="4 5" key="1">
    <citation type="submission" date="2018-03" db="EMBL/GenBank/DDBJ databases">
        <title>The ancient ancestry and fast evolution of plastids.</title>
        <authorList>
            <person name="Moore K.R."/>
            <person name="Magnabosco C."/>
            <person name="Momper L."/>
            <person name="Gold D.A."/>
            <person name="Bosak T."/>
            <person name="Fournier G.P."/>
        </authorList>
    </citation>
    <scope>NUCLEOTIDE SEQUENCE [LARGE SCALE GENOMIC DNA]</scope>
    <source>
        <strain evidence="4 5">CCALA 037</strain>
    </source>
</reference>
<dbReference type="Proteomes" id="UP000238937">
    <property type="component" value="Unassembled WGS sequence"/>
</dbReference>
<proteinExistence type="predicted"/>